<protein>
    <recommendedName>
        <fullName evidence="4">HTH La-type RNA-binding domain-containing protein</fullName>
    </recommendedName>
</protein>
<dbReference type="Pfam" id="PF05383">
    <property type="entry name" value="La"/>
    <property type="match status" value="1"/>
</dbReference>
<evidence type="ECO:0000256" key="1">
    <source>
        <dbReference type="ARBA" id="ARBA00022884"/>
    </source>
</evidence>
<evidence type="ECO:0000259" key="4">
    <source>
        <dbReference type="PROSITE" id="PS50961"/>
    </source>
</evidence>
<dbReference type="GO" id="GO:0003723">
    <property type="term" value="F:RNA binding"/>
    <property type="evidence" value="ECO:0007669"/>
    <property type="project" value="UniProtKB-UniRule"/>
</dbReference>
<evidence type="ECO:0000313" key="5">
    <source>
        <dbReference type="EMBL" id="KAF9517064.1"/>
    </source>
</evidence>
<feature type="domain" description="HTH La-type RNA-binding" evidence="4">
    <location>
        <begin position="7"/>
        <end position="98"/>
    </location>
</feature>
<evidence type="ECO:0000256" key="3">
    <source>
        <dbReference type="SAM" id="MobiDB-lite"/>
    </source>
</evidence>
<dbReference type="OrthoDB" id="340227at2759"/>
<dbReference type="EMBL" id="MU128934">
    <property type="protein sequence ID" value="KAF9517064.1"/>
    <property type="molecule type" value="Genomic_DNA"/>
</dbReference>
<dbReference type="InterPro" id="IPR045180">
    <property type="entry name" value="La_dom_prot"/>
</dbReference>
<dbReference type="InterPro" id="IPR006630">
    <property type="entry name" value="La_HTH"/>
</dbReference>
<organism evidence="5 6">
    <name type="scientific">Hydnum rufescens UP504</name>
    <dbReference type="NCBI Taxonomy" id="1448309"/>
    <lineage>
        <taxon>Eukaryota</taxon>
        <taxon>Fungi</taxon>
        <taxon>Dikarya</taxon>
        <taxon>Basidiomycota</taxon>
        <taxon>Agaricomycotina</taxon>
        <taxon>Agaricomycetes</taxon>
        <taxon>Cantharellales</taxon>
        <taxon>Hydnaceae</taxon>
        <taxon>Hydnum</taxon>
    </lineage>
</organism>
<dbReference type="CDD" id="cd07323">
    <property type="entry name" value="LAM"/>
    <property type="match status" value="1"/>
</dbReference>
<evidence type="ECO:0000313" key="6">
    <source>
        <dbReference type="Proteomes" id="UP000886523"/>
    </source>
</evidence>
<dbReference type="AlphaFoldDB" id="A0A9P6B406"/>
<dbReference type="Proteomes" id="UP000886523">
    <property type="component" value="Unassembled WGS sequence"/>
</dbReference>
<dbReference type="Gene3D" id="1.10.10.10">
    <property type="entry name" value="Winged helix-like DNA-binding domain superfamily/Winged helix DNA-binding domain"/>
    <property type="match status" value="1"/>
</dbReference>
<dbReference type="GO" id="GO:0045727">
    <property type="term" value="P:positive regulation of translation"/>
    <property type="evidence" value="ECO:0007669"/>
    <property type="project" value="TreeGrafter"/>
</dbReference>
<keyword evidence="1 2" id="KW-0694">RNA-binding</keyword>
<dbReference type="InterPro" id="IPR036390">
    <property type="entry name" value="WH_DNA-bd_sf"/>
</dbReference>
<feature type="region of interest" description="Disordered" evidence="3">
    <location>
        <begin position="185"/>
        <end position="204"/>
    </location>
</feature>
<dbReference type="SMART" id="SM00715">
    <property type="entry name" value="LA"/>
    <property type="match status" value="1"/>
</dbReference>
<dbReference type="PANTHER" id="PTHR22792">
    <property type="entry name" value="LUPUS LA PROTEIN-RELATED"/>
    <property type="match status" value="1"/>
</dbReference>
<dbReference type="PROSITE" id="PS50961">
    <property type="entry name" value="HTH_LA"/>
    <property type="match status" value="1"/>
</dbReference>
<keyword evidence="6" id="KW-1185">Reference proteome</keyword>
<sequence>MPVTQPSFPLDALRFYLLGQVEYYFSVQNLAADLFLRRQMDAEGWIDITIIASFNRVQRLTPDINLVRDTMALSSLLEVSGDKVRLANHRWEDFVLPANLPSSIEQRINPIAPRPFSTASGSTLTSDDAATIQAKVTAAVLGNKSSMFQIAEVNGIAEGTEKYDRPLNVPVGSLTASDAAPILDAGSLPSSLGGNEETEKQLTA</sequence>
<gene>
    <name evidence="5" type="ORF">BS47DRAFT_1291391</name>
</gene>
<accession>A0A9P6B406</accession>
<dbReference type="GO" id="GO:0010494">
    <property type="term" value="C:cytoplasmic stress granule"/>
    <property type="evidence" value="ECO:0007669"/>
    <property type="project" value="TreeGrafter"/>
</dbReference>
<evidence type="ECO:0000256" key="2">
    <source>
        <dbReference type="PROSITE-ProRule" id="PRU00332"/>
    </source>
</evidence>
<name>A0A9P6B406_9AGAM</name>
<dbReference type="SUPFAM" id="SSF46785">
    <property type="entry name" value="Winged helix' DNA-binding domain"/>
    <property type="match status" value="1"/>
</dbReference>
<proteinExistence type="predicted"/>
<dbReference type="PANTHER" id="PTHR22792:SF132">
    <property type="entry name" value="LA-RELATED PROTEIN 1"/>
    <property type="match status" value="1"/>
</dbReference>
<dbReference type="GO" id="GO:0005829">
    <property type="term" value="C:cytosol"/>
    <property type="evidence" value="ECO:0007669"/>
    <property type="project" value="TreeGrafter"/>
</dbReference>
<comment type="caution">
    <text evidence="5">The sequence shown here is derived from an EMBL/GenBank/DDBJ whole genome shotgun (WGS) entry which is preliminary data.</text>
</comment>
<dbReference type="InterPro" id="IPR036388">
    <property type="entry name" value="WH-like_DNA-bd_sf"/>
</dbReference>
<reference evidence="5" key="1">
    <citation type="journal article" date="2020" name="Nat. Commun.">
        <title>Large-scale genome sequencing of mycorrhizal fungi provides insights into the early evolution of symbiotic traits.</title>
        <authorList>
            <person name="Miyauchi S."/>
            <person name="Kiss E."/>
            <person name="Kuo A."/>
            <person name="Drula E."/>
            <person name="Kohler A."/>
            <person name="Sanchez-Garcia M."/>
            <person name="Morin E."/>
            <person name="Andreopoulos B."/>
            <person name="Barry K.W."/>
            <person name="Bonito G."/>
            <person name="Buee M."/>
            <person name="Carver A."/>
            <person name="Chen C."/>
            <person name="Cichocki N."/>
            <person name="Clum A."/>
            <person name="Culley D."/>
            <person name="Crous P.W."/>
            <person name="Fauchery L."/>
            <person name="Girlanda M."/>
            <person name="Hayes R.D."/>
            <person name="Keri Z."/>
            <person name="LaButti K."/>
            <person name="Lipzen A."/>
            <person name="Lombard V."/>
            <person name="Magnuson J."/>
            <person name="Maillard F."/>
            <person name="Murat C."/>
            <person name="Nolan M."/>
            <person name="Ohm R.A."/>
            <person name="Pangilinan J."/>
            <person name="Pereira M.F."/>
            <person name="Perotto S."/>
            <person name="Peter M."/>
            <person name="Pfister S."/>
            <person name="Riley R."/>
            <person name="Sitrit Y."/>
            <person name="Stielow J.B."/>
            <person name="Szollosi G."/>
            <person name="Zifcakova L."/>
            <person name="Stursova M."/>
            <person name="Spatafora J.W."/>
            <person name="Tedersoo L."/>
            <person name="Vaario L.M."/>
            <person name="Yamada A."/>
            <person name="Yan M."/>
            <person name="Wang P."/>
            <person name="Xu J."/>
            <person name="Bruns T."/>
            <person name="Baldrian P."/>
            <person name="Vilgalys R."/>
            <person name="Dunand C."/>
            <person name="Henrissat B."/>
            <person name="Grigoriev I.V."/>
            <person name="Hibbett D."/>
            <person name="Nagy L.G."/>
            <person name="Martin F.M."/>
        </authorList>
    </citation>
    <scope>NUCLEOTIDE SEQUENCE</scope>
    <source>
        <strain evidence="5">UP504</strain>
    </source>
</reference>